<dbReference type="PANTHER" id="PTHR33376">
    <property type="match status" value="1"/>
</dbReference>
<dbReference type="EMBL" id="FPBP01000007">
    <property type="protein sequence ID" value="SFU73059.1"/>
    <property type="molecule type" value="Genomic_DNA"/>
</dbReference>
<evidence type="ECO:0000313" key="6">
    <source>
        <dbReference type="Proteomes" id="UP000198693"/>
    </source>
</evidence>
<evidence type="ECO:0000256" key="4">
    <source>
        <dbReference type="SAM" id="SignalP"/>
    </source>
</evidence>
<dbReference type="GO" id="GO:0055085">
    <property type="term" value="P:transmembrane transport"/>
    <property type="evidence" value="ECO:0007669"/>
    <property type="project" value="InterPro"/>
</dbReference>
<accession>A0A1I7IJG5</accession>
<comment type="similarity">
    <text evidence="1">Belongs to the bacterial solute-binding protein 7 family.</text>
</comment>
<feature type="chain" id="PRO_5011522315" evidence="4">
    <location>
        <begin position="27"/>
        <end position="357"/>
    </location>
</feature>
<dbReference type="NCBIfam" id="NF037995">
    <property type="entry name" value="TRAP_S1"/>
    <property type="match status" value="1"/>
</dbReference>
<dbReference type="Proteomes" id="UP000198693">
    <property type="component" value="Unassembled WGS sequence"/>
</dbReference>
<keyword evidence="6" id="KW-1185">Reference proteome</keyword>
<dbReference type="Pfam" id="PF03480">
    <property type="entry name" value="DctP"/>
    <property type="match status" value="1"/>
</dbReference>
<reference evidence="6" key="1">
    <citation type="submission" date="2016-10" db="EMBL/GenBank/DDBJ databases">
        <authorList>
            <person name="Varghese N."/>
            <person name="Submissions S."/>
        </authorList>
    </citation>
    <scope>NUCLEOTIDE SEQUENCE [LARGE SCALE GENOMIC DNA]</scope>
    <source>
        <strain evidence="6">CGMCC 1.6981</strain>
    </source>
</reference>
<dbReference type="Gene3D" id="3.40.190.170">
    <property type="entry name" value="Bacterial extracellular solute-binding protein, family 7"/>
    <property type="match status" value="1"/>
</dbReference>
<name>A0A1I7IJG5_9GAMM</name>
<dbReference type="RefSeq" id="WP_089795774.1">
    <property type="nucleotide sequence ID" value="NZ_FPBP01000007.1"/>
</dbReference>
<proteinExistence type="inferred from homology"/>
<dbReference type="STRING" id="463301.SAMN04487955_10776"/>
<evidence type="ECO:0000256" key="3">
    <source>
        <dbReference type="ARBA" id="ARBA00022729"/>
    </source>
</evidence>
<protein>
    <submittedName>
        <fullName evidence="5">TRAP-type C4-dicarboxylate transport system, substrate-binding protein</fullName>
    </submittedName>
</protein>
<evidence type="ECO:0000256" key="2">
    <source>
        <dbReference type="ARBA" id="ARBA00022448"/>
    </source>
</evidence>
<dbReference type="InterPro" id="IPR018389">
    <property type="entry name" value="DctP_fam"/>
</dbReference>
<keyword evidence="3 4" id="KW-0732">Signal</keyword>
<dbReference type="InterPro" id="IPR038404">
    <property type="entry name" value="TRAP_DctP_sf"/>
</dbReference>
<feature type="signal peptide" evidence="4">
    <location>
        <begin position="1"/>
        <end position="26"/>
    </location>
</feature>
<keyword evidence="2" id="KW-0813">Transport</keyword>
<dbReference type="OrthoDB" id="8690069at2"/>
<dbReference type="PANTHER" id="PTHR33376:SF7">
    <property type="entry name" value="C4-DICARBOXYLATE-BINDING PROTEIN DCTB"/>
    <property type="match status" value="1"/>
</dbReference>
<gene>
    <name evidence="5" type="ORF">SAMN04487955_10776</name>
</gene>
<dbReference type="AlphaFoldDB" id="A0A1I7IJG5"/>
<sequence length="357" mass="39395">MPLKSLPRIATLAALPLAIGATHVHAQSTEMAIATILPEDMSNNEVYPALVHFKNLVETRTDGEVVVSIFGGSQLGSEVETASEVQGGRTLQSTIITTGAMSSFYDDYQLMTAPFLFDNWRQAWTFFDGEWFADFMSGTIEEADMRYLGTFDDGGGFVAFTNNERLIETVEDLEGLNIRTEENPGHVAIMKALGASATPLPWGEVITALETGLADGQFNAPVLNTTFNFDEVTDYTTLTGHVYNSAAWLVSEEWFQSLTESQQEAIVTSAREAVEIGHGMSGALATASWEESCERFEECYIMPPEERTNMAEIARPAWRDWIINDFGIEADKVDAFLEEVARVGEEVSDEDVSRYGQ</sequence>
<evidence type="ECO:0000256" key="1">
    <source>
        <dbReference type="ARBA" id="ARBA00009023"/>
    </source>
</evidence>
<organism evidence="5 6">
    <name type="scientific">Halomonas korlensis</name>
    <dbReference type="NCBI Taxonomy" id="463301"/>
    <lineage>
        <taxon>Bacteria</taxon>
        <taxon>Pseudomonadati</taxon>
        <taxon>Pseudomonadota</taxon>
        <taxon>Gammaproteobacteria</taxon>
        <taxon>Oceanospirillales</taxon>
        <taxon>Halomonadaceae</taxon>
        <taxon>Halomonas</taxon>
    </lineage>
</organism>
<evidence type="ECO:0000313" key="5">
    <source>
        <dbReference type="EMBL" id="SFU73059.1"/>
    </source>
</evidence>